<organism evidence="13 14">
    <name type="scientific">Cuscuta campestris</name>
    <dbReference type="NCBI Taxonomy" id="132261"/>
    <lineage>
        <taxon>Eukaryota</taxon>
        <taxon>Viridiplantae</taxon>
        <taxon>Streptophyta</taxon>
        <taxon>Embryophyta</taxon>
        <taxon>Tracheophyta</taxon>
        <taxon>Spermatophyta</taxon>
        <taxon>Magnoliopsida</taxon>
        <taxon>eudicotyledons</taxon>
        <taxon>Gunneridae</taxon>
        <taxon>Pentapetalae</taxon>
        <taxon>asterids</taxon>
        <taxon>lamiids</taxon>
        <taxon>Solanales</taxon>
        <taxon>Convolvulaceae</taxon>
        <taxon>Cuscuteae</taxon>
        <taxon>Cuscuta</taxon>
        <taxon>Cuscuta subgen. Grammica</taxon>
        <taxon>Cuscuta sect. Cleistogrammica</taxon>
    </lineage>
</organism>
<reference evidence="13 14" key="1">
    <citation type="submission" date="2018-04" db="EMBL/GenBank/DDBJ databases">
        <authorList>
            <person name="Vogel A."/>
        </authorList>
    </citation>
    <scope>NUCLEOTIDE SEQUENCE [LARGE SCALE GENOMIC DNA]</scope>
</reference>
<dbReference type="PANTHER" id="PTHR24286">
    <property type="entry name" value="CYTOCHROME P450 26"/>
    <property type="match status" value="1"/>
</dbReference>
<comment type="subcellular location">
    <subcellularLocation>
        <location evidence="2">Membrane</location>
        <topology evidence="2">Single-pass membrane protein</topology>
    </subcellularLocation>
</comment>
<dbReference type="PANTHER" id="PTHR24286:SF209">
    <property type="entry name" value="BETA-AMYRIN 28-OXIDASE-LIKE"/>
    <property type="match status" value="1"/>
</dbReference>
<dbReference type="InterPro" id="IPR002401">
    <property type="entry name" value="Cyt_P450_E_grp-I"/>
</dbReference>
<name>A0A484JZ29_9ASTE</name>
<keyword evidence="14" id="KW-1185">Reference proteome</keyword>
<dbReference type="OrthoDB" id="1372046at2759"/>
<dbReference type="AlphaFoldDB" id="A0A484JZ29"/>
<gene>
    <name evidence="13" type="ORF">CCAM_LOCUS339</name>
</gene>
<proteinExistence type="inferred from homology"/>
<evidence type="ECO:0000256" key="1">
    <source>
        <dbReference type="ARBA" id="ARBA00001971"/>
    </source>
</evidence>
<dbReference type="GO" id="GO:0020037">
    <property type="term" value="F:heme binding"/>
    <property type="evidence" value="ECO:0007669"/>
    <property type="project" value="InterPro"/>
</dbReference>
<comment type="similarity">
    <text evidence="3 11">Belongs to the cytochrome P450 family.</text>
</comment>
<feature type="binding site" description="axial binding residue" evidence="10">
    <location>
        <position position="427"/>
    </location>
    <ligand>
        <name>heme</name>
        <dbReference type="ChEBI" id="CHEBI:30413"/>
    </ligand>
    <ligandPart>
        <name>Fe</name>
        <dbReference type="ChEBI" id="CHEBI:18248"/>
    </ligandPart>
</feature>
<evidence type="ECO:0000256" key="5">
    <source>
        <dbReference type="ARBA" id="ARBA00022723"/>
    </source>
</evidence>
<dbReference type="InterPro" id="IPR001128">
    <property type="entry name" value="Cyt_P450"/>
</dbReference>
<dbReference type="PRINTS" id="PR00463">
    <property type="entry name" value="EP450I"/>
</dbReference>
<evidence type="ECO:0000256" key="8">
    <source>
        <dbReference type="ARBA" id="ARBA00023004"/>
    </source>
</evidence>
<dbReference type="EMBL" id="OOIL02000001">
    <property type="protein sequence ID" value="VFQ58563.1"/>
    <property type="molecule type" value="Genomic_DNA"/>
</dbReference>
<evidence type="ECO:0000256" key="4">
    <source>
        <dbReference type="ARBA" id="ARBA00022692"/>
    </source>
</evidence>
<evidence type="ECO:0000256" key="11">
    <source>
        <dbReference type="RuleBase" id="RU000461"/>
    </source>
</evidence>
<evidence type="ECO:0000256" key="7">
    <source>
        <dbReference type="ARBA" id="ARBA00023002"/>
    </source>
</evidence>
<protein>
    <submittedName>
        <fullName evidence="13">Uncharacterized protein</fullName>
    </submittedName>
</protein>
<feature type="chain" id="PRO_5019765633" evidence="12">
    <location>
        <begin position="21"/>
        <end position="480"/>
    </location>
</feature>
<keyword evidence="8 10" id="KW-0408">Iron</keyword>
<dbReference type="FunFam" id="1.10.630.10:FF:000022">
    <property type="entry name" value="Taxadiene 5-alpha hydroxylase"/>
    <property type="match status" value="1"/>
</dbReference>
<dbReference type="GO" id="GO:0016125">
    <property type="term" value="P:sterol metabolic process"/>
    <property type="evidence" value="ECO:0007669"/>
    <property type="project" value="TreeGrafter"/>
</dbReference>
<sequence>MAPPIFFIILASLFILSVIASFITQTKKKRPPRNLPPGSFGWPIIGESLEFLRSSRRGRPDEFVLDRCKKYGSDVFKTHLMGEPVVVLRGPAGNKFLFSNENRLVTSWWPASVQKLLGVCLANSAGEDAKRVRKLMSYFVGPDALQRLYLKTMDFVTRQHIQSRWHDESELKVLPLAKTYTFELACRLFMSVEDPGQINRLSRLFNVFLKGIISLPVNLPGARFGRAMRATALIREELLGVVKKRRDALKSRPSSQGRDLLSHLLLTPDEDGNFMSELHIANNILLLLFAGHDTSSVTITLLIKKLGELPNVYEEVLREQREIATSKEEGEFLDWDDIQKMRYSWHVVSEVMRLYSPIFGAFREALEDVNYEGYIIPKGWKFYWNAPITHLDGGLFQDPMRFDPLRFEDDGPAPYTYVPFGGGPRMCLGKEFARLEILTFLHHLVMRFRWSLLFLDEKIEYDPMPVPVEGLPIRLHAHKQ</sequence>
<dbReference type="CDD" id="cd11043">
    <property type="entry name" value="CYP90-like"/>
    <property type="match status" value="1"/>
</dbReference>
<dbReference type="SUPFAM" id="SSF48264">
    <property type="entry name" value="Cytochrome P450"/>
    <property type="match status" value="1"/>
</dbReference>
<evidence type="ECO:0000256" key="12">
    <source>
        <dbReference type="SAM" id="SignalP"/>
    </source>
</evidence>
<feature type="signal peptide" evidence="12">
    <location>
        <begin position="1"/>
        <end position="20"/>
    </location>
</feature>
<keyword evidence="12" id="KW-0732">Signal</keyword>
<dbReference type="GO" id="GO:0005506">
    <property type="term" value="F:iron ion binding"/>
    <property type="evidence" value="ECO:0007669"/>
    <property type="project" value="InterPro"/>
</dbReference>
<keyword evidence="4" id="KW-0812">Transmembrane</keyword>
<dbReference type="InterPro" id="IPR036396">
    <property type="entry name" value="Cyt_P450_sf"/>
</dbReference>
<evidence type="ECO:0000313" key="13">
    <source>
        <dbReference type="EMBL" id="VFQ58563.1"/>
    </source>
</evidence>
<keyword evidence="6" id="KW-1133">Transmembrane helix</keyword>
<keyword evidence="9" id="KW-0472">Membrane</keyword>
<dbReference type="InterPro" id="IPR017972">
    <property type="entry name" value="Cyt_P450_CS"/>
</dbReference>
<evidence type="ECO:0000313" key="14">
    <source>
        <dbReference type="Proteomes" id="UP000595140"/>
    </source>
</evidence>
<evidence type="ECO:0000256" key="6">
    <source>
        <dbReference type="ARBA" id="ARBA00022989"/>
    </source>
</evidence>
<dbReference type="Proteomes" id="UP000595140">
    <property type="component" value="Unassembled WGS sequence"/>
</dbReference>
<comment type="cofactor">
    <cofactor evidence="1 10">
        <name>heme</name>
        <dbReference type="ChEBI" id="CHEBI:30413"/>
    </cofactor>
</comment>
<dbReference type="PROSITE" id="PS00086">
    <property type="entry name" value="CYTOCHROME_P450"/>
    <property type="match status" value="1"/>
</dbReference>
<keyword evidence="5 10" id="KW-0479">Metal-binding</keyword>
<dbReference type="Pfam" id="PF00067">
    <property type="entry name" value="p450"/>
    <property type="match status" value="1"/>
</dbReference>
<evidence type="ECO:0000256" key="9">
    <source>
        <dbReference type="ARBA" id="ARBA00023136"/>
    </source>
</evidence>
<evidence type="ECO:0000256" key="2">
    <source>
        <dbReference type="ARBA" id="ARBA00004167"/>
    </source>
</evidence>
<keyword evidence="11" id="KW-0503">Monooxygenase</keyword>
<accession>A0A484JZ29</accession>
<dbReference type="GO" id="GO:0016712">
    <property type="term" value="F:oxidoreductase activity, acting on paired donors, with incorporation or reduction of molecular oxygen, reduced flavin or flavoprotein as one donor, and incorporation of one atom of oxygen"/>
    <property type="evidence" value="ECO:0007669"/>
    <property type="project" value="UniProtKB-ARBA"/>
</dbReference>
<dbReference type="GO" id="GO:0016020">
    <property type="term" value="C:membrane"/>
    <property type="evidence" value="ECO:0007669"/>
    <property type="project" value="UniProtKB-SubCell"/>
</dbReference>
<dbReference type="Gene3D" id="1.10.630.10">
    <property type="entry name" value="Cytochrome P450"/>
    <property type="match status" value="1"/>
</dbReference>
<evidence type="ECO:0000256" key="3">
    <source>
        <dbReference type="ARBA" id="ARBA00010617"/>
    </source>
</evidence>
<dbReference type="PRINTS" id="PR00385">
    <property type="entry name" value="P450"/>
</dbReference>
<keyword evidence="7 11" id="KW-0560">Oxidoreductase</keyword>
<keyword evidence="10 11" id="KW-0349">Heme</keyword>
<evidence type="ECO:0000256" key="10">
    <source>
        <dbReference type="PIRSR" id="PIRSR602401-1"/>
    </source>
</evidence>